<protein>
    <submittedName>
        <fullName evidence="3">Trans-aconitate 2-methyltransferase</fullName>
    </submittedName>
</protein>
<name>A0AB39RLB5_9ACTN</name>
<dbReference type="EMBL" id="CP163443">
    <property type="protein sequence ID" value="XDQ56730.1"/>
    <property type="molecule type" value="Genomic_DNA"/>
</dbReference>
<evidence type="ECO:0000259" key="2">
    <source>
        <dbReference type="Pfam" id="PF13649"/>
    </source>
</evidence>
<keyword evidence="1" id="KW-0808">Transferase</keyword>
<dbReference type="InterPro" id="IPR029063">
    <property type="entry name" value="SAM-dependent_MTases_sf"/>
</dbReference>
<dbReference type="GO" id="GO:0017000">
    <property type="term" value="P:antibiotic biosynthetic process"/>
    <property type="evidence" value="ECO:0007669"/>
    <property type="project" value="UniProtKB-ARBA"/>
</dbReference>
<proteinExistence type="predicted"/>
<organism evidence="3">
    <name type="scientific">Streptomyces sp. R41</name>
    <dbReference type="NCBI Taxonomy" id="3238632"/>
    <lineage>
        <taxon>Bacteria</taxon>
        <taxon>Bacillati</taxon>
        <taxon>Actinomycetota</taxon>
        <taxon>Actinomycetes</taxon>
        <taxon>Kitasatosporales</taxon>
        <taxon>Streptomycetaceae</taxon>
        <taxon>Streptomyces</taxon>
    </lineage>
</organism>
<reference evidence="3" key="1">
    <citation type="submission" date="2024-07" db="EMBL/GenBank/DDBJ databases">
        <authorList>
            <person name="Yu S.T."/>
        </authorList>
    </citation>
    <scope>NUCLEOTIDE SEQUENCE</scope>
    <source>
        <strain evidence="3">R41</strain>
    </source>
</reference>
<sequence>MSTEETATIYGREEFKRVDVGAAMRDGHPDISDGDQLIVDLVAKKRETAGRPLTVIDVGSGSGVLSELLAQRLPDCRVIANEIAANPARQARERLAGHPNAEVFPDSFVDWREPLDIIISWGSHHHLPHSHLQHARELLGESGSFILGDEFCPEYCTDEDVRRLKGAEVIELGGGYLLAGHDEIEAYAKDAAVPEWSRVLEDRRRRTLWNWYKFVIDYAIERDHWPVAIAEMQITKDDMVTAFEEEHKLSPLIVEHELAVNGFEQISKHVIGDRPAELQSFFIYEFVPGNDRSNGSNGDGRGNGGH</sequence>
<dbReference type="SUPFAM" id="SSF53335">
    <property type="entry name" value="S-adenosyl-L-methionine-dependent methyltransferases"/>
    <property type="match status" value="1"/>
</dbReference>
<dbReference type="GO" id="GO:0008168">
    <property type="term" value="F:methyltransferase activity"/>
    <property type="evidence" value="ECO:0007669"/>
    <property type="project" value="UniProtKB-KW"/>
</dbReference>
<dbReference type="InterPro" id="IPR041698">
    <property type="entry name" value="Methyltransf_25"/>
</dbReference>
<gene>
    <name evidence="3" type="ORF">AB5J53_36165</name>
</gene>
<dbReference type="CDD" id="cd02440">
    <property type="entry name" value="AdoMet_MTases"/>
    <property type="match status" value="1"/>
</dbReference>
<dbReference type="RefSeq" id="WP_369249802.1">
    <property type="nucleotide sequence ID" value="NZ_CP163443.1"/>
</dbReference>
<dbReference type="Pfam" id="PF13649">
    <property type="entry name" value="Methyltransf_25"/>
    <property type="match status" value="1"/>
</dbReference>
<dbReference type="AlphaFoldDB" id="A0AB39RLB5"/>
<accession>A0AB39RLB5</accession>
<feature type="domain" description="Methyltransferase" evidence="2">
    <location>
        <begin position="55"/>
        <end position="137"/>
    </location>
</feature>
<dbReference type="PANTHER" id="PTHR43861">
    <property type="entry name" value="TRANS-ACONITATE 2-METHYLTRANSFERASE-RELATED"/>
    <property type="match status" value="1"/>
</dbReference>
<dbReference type="GO" id="GO:0032259">
    <property type="term" value="P:methylation"/>
    <property type="evidence" value="ECO:0007669"/>
    <property type="project" value="UniProtKB-KW"/>
</dbReference>
<dbReference type="Gene3D" id="3.40.50.150">
    <property type="entry name" value="Vaccinia Virus protein VP39"/>
    <property type="match status" value="1"/>
</dbReference>
<evidence type="ECO:0000256" key="1">
    <source>
        <dbReference type="ARBA" id="ARBA00022679"/>
    </source>
</evidence>
<evidence type="ECO:0000313" key="3">
    <source>
        <dbReference type="EMBL" id="XDQ56730.1"/>
    </source>
</evidence>